<keyword evidence="2" id="KW-0808">Transferase</keyword>
<dbReference type="Proteomes" id="UP000236745">
    <property type="component" value="Unassembled WGS sequence"/>
</dbReference>
<sequence length="169" mass="18633">MLSGTLSVEALLEKISAETRAQIIQRDIENPLMIGIRTGGAWIAERLHQDLDLETPLGVLDISFYRDDFTQVGLNPKVQPSQLPCPVEGRHILLVDDVVMTGRTIRAALNELFDYGRPASVMLITLLDLQRRELPIQADVVGGTLALGPDQSIKLSGPDPLTLTIRQRD</sequence>
<keyword evidence="2" id="KW-0328">Glycosyltransferase</keyword>
<dbReference type="Gene3D" id="3.40.50.2020">
    <property type="match status" value="1"/>
</dbReference>
<dbReference type="Pfam" id="PF00156">
    <property type="entry name" value="Pribosyltran"/>
    <property type="match status" value="1"/>
</dbReference>
<dbReference type="AlphaFoldDB" id="A0A1H6DB05"/>
<feature type="domain" description="Phosphoribosyltransferase" evidence="1">
    <location>
        <begin position="13"/>
        <end position="143"/>
    </location>
</feature>
<keyword evidence="3" id="KW-1185">Reference proteome</keyword>
<dbReference type="InterPro" id="IPR029057">
    <property type="entry name" value="PRTase-like"/>
</dbReference>
<dbReference type="GO" id="GO:0016757">
    <property type="term" value="F:glycosyltransferase activity"/>
    <property type="evidence" value="ECO:0007669"/>
    <property type="project" value="UniProtKB-KW"/>
</dbReference>
<dbReference type="PANTHER" id="PTHR11608:SF0">
    <property type="entry name" value="BIFUNCTIONAL PROTEIN PYRR"/>
    <property type="match status" value="1"/>
</dbReference>
<dbReference type="EMBL" id="FNVQ01000005">
    <property type="protein sequence ID" value="SEG82304.1"/>
    <property type="molecule type" value="Genomic_DNA"/>
</dbReference>
<accession>A0A1H6DB05</accession>
<evidence type="ECO:0000313" key="3">
    <source>
        <dbReference type="Proteomes" id="UP000236745"/>
    </source>
</evidence>
<proteinExistence type="predicted"/>
<dbReference type="NCBIfam" id="NF003545">
    <property type="entry name" value="PRK05205.1-1"/>
    <property type="match status" value="1"/>
</dbReference>
<dbReference type="SUPFAM" id="SSF53271">
    <property type="entry name" value="PRTase-like"/>
    <property type="match status" value="1"/>
</dbReference>
<gene>
    <name evidence="2" type="ORF">SAMN05444390_105348</name>
</gene>
<dbReference type="CDD" id="cd06223">
    <property type="entry name" value="PRTases_typeI"/>
    <property type="match status" value="1"/>
</dbReference>
<evidence type="ECO:0000259" key="1">
    <source>
        <dbReference type="Pfam" id="PF00156"/>
    </source>
</evidence>
<reference evidence="2 3" key="1">
    <citation type="submission" date="2016-10" db="EMBL/GenBank/DDBJ databases">
        <authorList>
            <person name="de Groot N.N."/>
        </authorList>
    </citation>
    <scope>NUCLEOTIDE SEQUENCE [LARGE SCALE GENOMIC DNA]</scope>
    <source>
        <strain evidence="2 3">DSM 22012</strain>
    </source>
</reference>
<dbReference type="RefSeq" id="WP_104005163.1">
    <property type="nucleotide sequence ID" value="NZ_FNVQ01000005.1"/>
</dbReference>
<dbReference type="InterPro" id="IPR050137">
    <property type="entry name" value="PyrR_bifunctional"/>
</dbReference>
<evidence type="ECO:0000313" key="2">
    <source>
        <dbReference type="EMBL" id="SEG82304.1"/>
    </source>
</evidence>
<dbReference type="PANTHER" id="PTHR11608">
    <property type="entry name" value="BIFUNCTIONAL PROTEIN PYRR"/>
    <property type="match status" value="1"/>
</dbReference>
<dbReference type="OrthoDB" id="9802227at2"/>
<organism evidence="2 3">
    <name type="scientific">Marinobacterium lutimaris</name>
    <dbReference type="NCBI Taxonomy" id="568106"/>
    <lineage>
        <taxon>Bacteria</taxon>
        <taxon>Pseudomonadati</taxon>
        <taxon>Pseudomonadota</taxon>
        <taxon>Gammaproteobacteria</taxon>
        <taxon>Oceanospirillales</taxon>
        <taxon>Oceanospirillaceae</taxon>
        <taxon>Marinobacterium</taxon>
    </lineage>
</organism>
<dbReference type="InterPro" id="IPR000836">
    <property type="entry name" value="PRTase_dom"/>
</dbReference>
<name>A0A1H6DB05_9GAMM</name>
<protein>
    <submittedName>
        <fullName evidence="2">Pyrimidine operon attenuation protein / uracil phosphoribosyltransferase</fullName>
    </submittedName>
</protein>